<evidence type="ECO:0000256" key="1">
    <source>
        <dbReference type="SAM" id="MobiDB-lite"/>
    </source>
</evidence>
<gene>
    <name evidence="2" type="ORF">BSTOLATCC_MIC27660</name>
</gene>
<feature type="compositionally biased region" description="Polar residues" evidence="1">
    <location>
        <begin position="52"/>
        <end position="63"/>
    </location>
</feature>
<protein>
    <submittedName>
        <fullName evidence="2">Uncharacterized protein</fullName>
    </submittedName>
</protein>
<organism evidence="2 3">
    <name type="scientific">Blepharisma stoltei</name>
    <dbReference type="NCBI Taxonomy" id="1481888"/>
    <lineage>
        <taxon>Eukaryota</taxon>
        <taxon>Sar</taxon>
        <taxon>Alveolata</taxon>
        <taxon>Ciliophora</taxon>
        <taxon>Postciliodesmatophora</taxon>
        <taxon>Heterotrichea</taxon>
        <taxon>Heterotrichida</taxon>
        <taxon>Blepharismidae</taxon>
        <taxon>Blepharisma</taxon>
    </lineage>
</organism>
<dbReference type="AlphaFoldDB" id="A0AAU9JHB1"/>
<dbReference type="Proteomes" id="UP001162131">
    <property type="component" value="Unassembled WGS sequence"/>
</dbReference>
<proteinExistence type="predicted"/>
<accession>A0AAU9JHB1</accession>
<dbReference type="EMBL" id="CAJZBQ010000027">
    <property type="protein sequence ID" value="CAG9321089.1"/>
    <property type="molecule type" value="Genomic_DNA"/>
</dbReference>
<name>A0AAU9JHB1_9CILI</name>
<reference evidence="2" key="1">
    <citation type="submission" date="2021-09" db="EMBL/GenBank/DDBJ databases">
        <authorList>
            <consortium name="AG Swart"/>
            <person name="Singh M."/>
            <person name="Singh A."/>
            <person name="Seah K."/>
            <person name="Emmerich C."/>
        </authorList>
    </citation>
    <scope>NUCLEOTIDE SEQUENCE</scope>
    <source>
        <strain evidence="2">ATCC30299</strain>
    </source>
</reference>
<sequence length="110" mass="12579">MGASMGCCQYNHEKGEFIIAQLKFSEQFVSSKNQLYDERPLLDQDSQSCIENENNKSSVGNFENDVKYTNQDETKNNFSRYAERAMTNSDFLFLSPQAKPKTPNFGNQIS</sequence>
<feature type="compositionally biased region" description="Basic and acidic residues" evidence="1">
    <location>
        <begin position="64"/>
        <end position="74"/>
    </location>
</feature>
<evidence type="ECO:0000313" key="2">
    <source>
        <dbReference type="EMBL" id="CAG9321089.1"/>
    </source>
</evidence>
<keyword evidence="3" id="KW-1185">Reference proteome</keyword>
<feature type="region of interest" description="Disordered" evidence="1">
    <location>
        <begin position="52"/>
        <end position="74"/>
    </location>
</feature>
<comment type="caution">
    <text evidence="2">The sequence shown here is derived from an EMBL/GenBank/DDBJ whole genome shotgun (WGS) entry which is preliminary data.</text>
</comment>
<evidence type="ECO:0000313" key="3">
    <source>
        <dbReference type="Proteomes" id="UP001162131"/>
    </source>
</evidence>